<sequence length="257" mass="30535">MNSKRKKLRKHVNTLLIRQRRHDYDHVHILNVFSKLFSESRSATSEEKINFLIQQTRCALQAYLLKAQTTYSNFNNEKKKIELTNTNIPVISSQLNREIEMKKKFLIELQEKHTLLVKHYAMMEVCTRRELTEMYKILDEWTLDFDKTINLYNFTKKTLADVKYESAEAEEETSIFNDDSMYLSFLKLFKKINNTDQIKVLQRLMLLTLHFYIFNTEQNRSWNLLAPIVEADPLLVTLLFWLPSTGPIKDDKIGVFL</sequence>
<dbReference type="Proteomes" id="UP001642380">
    <property type="component" value="Unassembled WGS sequence"/>
</dbReference>
<reference evidence="1 2" key="1">
    <citation type="submission" date="2024-01" db="EMBL/GenBank/DDBJ databases">
        <authorList>
            <person name="Guinet B."/>
        </authorList>
    </citation>
    <scope>NUCLEOTIDE SEQUENCE [LARGE SCALE GENOMIC DNA]</scope>
</reference>
<evidence type="ECO:0000313" key="1">
    <source>
        <dbReference type="EMBL" id="CAJ2002123.1"/>
    </source>
</evidence>
<gene>
    <name evidence="1" type="ORF">CCFV1_ORF077</name>
</gene>
<organism evidence="1 2">
    <name type="scientific">Cotesia congregata filamentous virus 1</name>
    <dbReference type="NCBI Taxonomy" id="3064291"/>
    <lineage>
        <taxon>Viruses</taxon>
        <taxon>Viruses incertae sedis</taxon>
        <taxon>Naldaviricetes</taxon>
        <taxon>Lefavirales</taxon>
        <taxon>Filamentoviridae</taxon>
        <taxon>Betafilamentovirus</taxon>
        <taxon>Betafilamentovirus cocongregatae</taxon>
    </lineage>
</organism>
<accession>A0ABC8QNB8</accession>
<comment type="caution">
    <text evidence="1">The sequence shown here is derived from an EMBL/GenBank/DDBJ whole genome shotgun (WGS) entry which is preliminary data.</text>
</comment>
<keyword evidence="2" id="KW-1185">Reference proteome</keyword>
<protein>
    <submittedName>
        <fullName evidence="1">Uncharacterized protein</fullName>
    </submittedName>
</protein>
<dbReference type="EMBL" id="CAUOPR010000001">
    <property type="protein sequence ID" value="CAJ2002123.1"/>
    <property type="molecule type" value="Genomic_DNA"/>
</dbReference>
<name>A0ABC8QNB8_9VIRU</name>
<proteinExistence type="predicted"/>
<evidence type="ECO:0000313" key="2">
    <source>
        <dbReference type="Proteomes" id="UP001642380"/>
    </source>
</evidence>